<feature type="transmembrane region" description="Helical" evidence="9">
    <location>
        <begin position="102"/>
        <end position="123"/>
    </location>
</feature>
<evidence type="ECO:0000256" key="7">
    <source>
        <dbReference type="ARBA" id="ARBA00022840"/>
    </source>
</evidence>
<dbReference type="GO" id="GO:0016020">
    <property type="term" value="C:membrane"/>
    <property type="evidence" value="ECO:0007669"/>
    <property type="project" value="InterPro"/>
</dbReference>
<sequence>MAAALVLSSTVLPRAVVAAGAFTTSLGVTAVLPFAPPPPMHNIAGVCLVLEMLAIEAALVGVVRRSSTSVAAVVGAEGALASAVVPLRVAVDSAVPPDALEVLMLCLVGALPAGVAIASGGYLRVLDQQRARAIAQTRREQRLALARDLHDLVGHDLSGIVLEAQAAQMVPKRALAALAHIEQIGVAALTSMDHTVRMLHEPADTLPLPGNLADLPDLVGRFRSDDAVAVMVDATAELLEAVPRETGAVAYRIVVESLTNVRRHAEGVRAVRISVRERPHAHLEVTVADNGVSSAGRTRRRGGLGLVGLAERAAAVGGTLEAGPQHPTGWRVRAVLPMPATDSCRSAGI</sequence>
<evidence type="ECO:0000256" key="9">
    <source>
        <dbReference type="SAM" id="Phobius"/>
    </source>
</evidence>
<dbReference type="SUPFAM" id="SSF55874">
    <property type="entry name" value="ATPase domain of HSP90 chaperone/DNA topoisomerase II/histidine kinase"/>
    <property type="match status" value="1"/>
</dbReference>
<dbReference type="EC" id="2.7.13.3" evidence="2"/>
<feature type="domain" description="Signal transduction histidine kinase subgroup 3 dimerisation and phosphoacceptor" evidence="11">
    <location>
        <begin position="142"/>
        <end position="202"/>
    </location>
</feature>
<evidence type="ECO:0000259" key="10">
    <source>
        <dbReference type="Pfam" id="PF02518"/>
    </source>
</evidence>
<keyword evidence="9" id="KW-0812">Transmembrane</keyword>
<dbReference type="Gene3D" id="3.30.565.10">
    <property type="entry name" value="Histidine kinase-like ATPase, C-terminal domain"/>
    <property type="match status" value="1"/>
</dbReference>
<evidence type="ECO:0000256" key="3">
    <source>
        <dbReference type="ARBA" id="ARBA00022553"/>
    </source>
</evidence>
<evidence type="ECO:0000256" key="6">
    <source>
        <dbReference type="ARBA" id="ARBA00022777"/>
    </source>
</evidence>
<dbReference type="CDD" id="cd16917">
    <property type="entry name" value="HATPase_UhpB-NarQ-NarX-like"/>
    <property type="match status" value="1"/>
</dbReference>
<keyword evidence="3" id="KW-0597">Phosphoprotein</keyword>
<evidence type="ECO:0000256" key="5">
    <source>
        <dbReference type="ARBA" id="ARBA00022741"/>
    </source>
</evidence>
<dbReference type="RefSeq" id="WP_187685767.1">
    <property type="nucleotide sequence ID" value="NZ_AP023396.1"/>
</dbReference>
<dbReference type="PANTHER" id="PTHR24421:SF10">
    <property type="entry name" value="NITRATE_NITRITE SENSOR PROTEIN NARQ"/>
    <property type="match status" value="1"/>
</dbReference>
<dbReference type="EMBL" id="AP023396">
    <property type="protein sequence ID" value="BCK59126.1"/>
    <property type="molecule type" value="Genomic_DNA"/>
</dbReference>
<dbReference type="GeneID" id="80351277"/>
<organism evidence="12 13">
    <name type="scientific">Nocardia wallacei</name>
    <dbReference type="NCBI Taxonomy" id="480035"/>
    <lineage>
        <taxon>Bacteria</taxon>
        <taxon>Bacillati</taxon>
        <taxon>Actinomycetota</taxon>
        <taxon>Actinomycetes</taxon>
        <taxon>Mycobacteriales</taxon>
        <taxon>Nocardiaceae</taxon>
        <taxon>Nocardia</taxon>
    </lineage>
</organism>
<evidence type="ECO:0000259" key="11">
    <source>
        <dbReference type="Pfam" id="PF07730"/>
    </source>
</evidence>
<protein>
    <recommendedName>
        <fullName evidence="2">histidine kinase</fullName>
        <ecNumber evidence="2">2.7.13.3</ecNumber>
    </recommendedName>
</protein>
<accession>A0A7G1KWY6</accession>
<dbReference type="GO" id="GO:0005524">
    <property type="term" value="F:ATP binding"/>
    <property type="evidence" value="ECO:0007669"/>
    <property type="project" value="UniProtKB-KW"/>
</dbReference>
<comment type="catalytic activity">
    <reaction evidence="1">
        <text>ATP + protein L-histidine = ADP + protein N-phospho-L-histidine.</text>
        <dbReference type="EC" id="2.7.13.3"/>
    </reaction>
</comment>
<dbReference type="KEGG" id="nwl:NWFMUON74_68980"/>
<dbReference type="Proteomes" id="UP000516173">
    <property type="component" value="Chromosome"/>
</dbReference>
<keyword evidence="5" id="KW-0547">Nucleotide-binding</keyword>
<evidence type="ECO:0000313" key="12">
    <source>
        <dbReference type="EMBL" id="BCK59126.1"/>
    </source>
</evidence>
<keyword evidence="7" id="KW-0067">ATP-binding</keyword>
<dbReference type="InterPro" id="IPR050482">
    <property type="entry name" value="Sensor_HK_TwoCompSys"/>
</dbReference>
<dbReference type="Pfam" id="PF02518">
    <property type="entry name" value="HATPase_c"/>
    <property type="match status" value="1"/>
</dbReference>
<evidence type="ECO:0000256" key="8">
    <source>
        <dbReference type="ARBA" id="ARBA00023012"/>
    </source>
</evidence>
<keyword evidence="13" id="KW-1185">Reference proteome</keyword>
<feature type="transmembrane region" description="Helical" evidence="9">
    <location>
        <begin position="42"/>
        <end position="63"/>
    </location>
</feature>
<name>A0A7G1KWY6_9NOCA</name>
<reference evidence="12 13" key="1">
    <citation type="submission" date="2020-08" db="EMBL/GenBank/DDBJ databases">
        <title>Genome Sequencing of Nocardia wallacei strain FMUON74 and assembly.</title>
        <authorList>
            <person name="Toyokawa M."/>
            <person name="Uesaka K."/>
        </authorList>
    </citation>
    <scope>NUCLEOTIDE SEQUENCE [LARGE SCALE GENOMIC DNA]</scope>
    <source>
        <strain evidence="12 13">FMUON74</strain>
    </source>
</reference>
<dbReference type="GO" id="GO:0046983">
    <property type="term" value="F:protein dimerization activity"/>
    <property type="evidence" value="ECO:0007669"/>
    <property type="project" value="InterPro"/>
</dbReference>
<gene>
    <name evidence="12" type="ORF">NWFMUON74_68980</name>
</gene>
<evidence type="ECO:0000256" key="2">
    <source>
        <dbReference type="ARBA" id="ARBA00012438"/>
    </source>
</evidence>
<dbReference type="InterPro" id="IPR003594">
    <property type="entry name" value="HATPase_dom"/>
</dbReference>
<dbReference type="Gene3D" id="1.20.5.1930">
    <property type="match status" value="1"/>
</dbReference>
<keyword evidence="6" id="KW-0418">Kinase</keyword>
<dbReference type="GO" id="GO:0000155">
    <property type="term" value="F:phosphorelay sensor kinase activity"/>
    <property type="evidence" value="ECO:0007669"/>
    <property type="project" value="InterPro"/>
</dbReference>
<keyword evidence="9" id="KW-0472">Membrane</keyword>
<evidence type="ECO:0000256" key="4">
    <source>
        <dbReference type="ARBA" id="ARBA00022679"/>
    </source>
</evidence>
<keyword evidence="4" id="KW-0808">Transferase</keyword>
<dbReference type="InterPro" id="IPR036890">
    <property type="entry name" value="HATPase_C_sf"/>
</dbReference>
<dbReference type="InterPro" id="IPR011712">
    <property type="entry name" value="Sig_transdc_His_kin_sub3_dim/P"/>
</dbReference>
<proteinExistence type="predicted"/>
<dbReference type="PANTHER" id="PTHR24421">
    <property type="entry name" value="NITRATE/NITRITE SENSOR PROTEIN NARX-RELATED"/>
    <property type="match status" value="1"/>
</dbReference>
<dbReference type="AlphaFoldDB" id="A0A7G1KWY6"/>
<keyword evidence="9" id="KW-1133">Transmembrane helix</keyword>
<evidence type="ECO:0000313" key="13">
    <source>
        <dbReference type="Proteomes" id="UP000516173"/>
    </source>
</evidence>
<feature type="domain" description="Histidine kinase/HSP90-like ATPase" evidence="10">
    <location>
        <begin position="251"/>
        <end position="339"/>
    </location>
</feature>
<keyword evidence="8" id="KW-0902">Two-component regulatory system</keyword>
<feature type="transmembrane region" description="Helical" evidence="9">
    <location>
        <begin position="70"/>
        <end position="90"/>
    </location>
</feature>
<evidence type="ECO:0000256" key="1">
    <source>
        <dbReference type="ARBA" id="ARBA00000085"/>
    </source>
</evidence>
<dbReference type="Pfam" id="PF07730">
    <property type="entry name" value="HisKA_3"/>
    <property type="match status" value="1"/>
</dbReference>